<keyword evidence="4" id="KW-1185">Reference proteome</keyword>
<name>A0ABU1NRJ0_9BACL</name>
<gene>
    <name evidence="3" type="ORF">J2736_001253</name>
</gene>
<dbReference type="PANTHER" id="PTHR43377:SF2">
    <property type="entry name" value="BINDING ROSSMANN FOLD OXIDOREDUCTASE, PUTATIVE (AFU_ORTHOLOGUE AFUA_4G00560)-RELATED"/>
    <property type="match status" value="1"/>
</dbReference>
<dbReference type="Gene3D" id="3.30.360.10">
    <property type="entry name" value="Dihydrodipicolinate Reductase, domain 2"/>
    <property type="match status" value="1"/>
</dbReference>
<sequence length="397" mass="44747">MKRYASRLCDLKKSVIGGTKMLKLGVIGYGSRIRNVIKVMQEHHPECQVTTIVDVRNEFIKEENNHLTDVHYYETVEEMLRNERPDGLLIGTRCSLHTQMALKVLPSGIPLYLEKPVSTTLDDVHLLKKGSDNATSEVVVSFPLRVSRLARLAKEIIDSGKIGTVEHVQAVNNTPYGSVYYHNWYRDENETGGLFLQKATHDLDYINYVTGQLPVSVCAMTSKQIFKGTKPAGLKCVDCEENTTCEESTAFFKSPKREKWAYCAFAEDTGNEDSGSAIVRYESGMHVTYSQNFFVRNKAGYRGARFMGYKGTVEFDFYKSQLKVYMHHTPRVETHDLDLGNDHFGGDTALVKNFVNVMKGQEKSVSTLEDGLLSALMCLKAKESAQTGTFQNINWDL</sequence>
<feature type="domain" description="GFO/IDH/MocA-like oxidoreductase" evidence="2">
    <location>
        <begin position="151"/>
        <end position="313"/>
    </location>
</feature>
<proteinExistence type="predicted"/>
<evidence type="ECO:0000313" key="4">
    <source>
        <dbReference type="Proteomes" id="UP001267290"/>
    </source>
</evidence>
<dbReference type="Pfam" id="PF01408">
    <property type="entry name" value="GFO_IDH_MocA"/>
    <property type="match status" value="1"/>
</dbReference>
<dbReference type="SUPFAM" id="SSF55347">
    <property type="entry name" value="Glyceraldehyde-3-phosphate dehydrogenase-like, C-terminal domain"/>
    <property type="match status" value="1"/>
</dbReference>
<comment type="caution">
    <text evidence="3">The sequence shown here is derived from an EMBL/GenBank/DDBJ whole genome shotgun (WGS) entry which is preliminary data.</text>
</comment>
<evidence type="ECO:0000259" key="2">
    <source>
        <dbReference type="Pfam" id="PF22725"/>
    </source>
</evidence>
<dbReference type="SUPFAM" id="SSF51735">
    <property type="entry name" value="NAD(P)-binding Rossmann-fold domains"/>
    <property type="match status" value="1"/>
</dbReference>
<protein>
    <submittedName>
        <fullName evidence="3">Dehydrogenase</fullName>
    </submittedName>
</protein>
<dbReference type="Proteomes" id="UP001267290">
    <property type="component" value="Unassembled WGS sequence"/>
</dbReference>
<evidence type="ECO:0000313" key="3">
    <source>
        <dbReference type="EMBL" id="MDR6550070.1"/>
    </source>
</evidence>
<dbReference type="Pfam" id="PF22725">
    <property type="entry name" value="GFO_IDH_MocA_C3"/>
    <property type="match status" value="1"/>
</dbReference>
<evidence type="ECO:0000259" key="1">
    <source>
        <dbReference type="Pfam" id="PF01408"/>
    </source>
</evidence>
<dbReference type="InterPro" id="IPR051450">
    <property type="entry name" value="Gfo/Idh/MocA_Oxidoreductases"/>
</dbReference>
<accession>A0ABU1NRJ0</accession>
<dbReference type="InterPro" id="IPR036291">
    <property type="entry name" value="NAD(P)-bd_dom_sf"/>
</dbReference>
<organism evidence="3 4">
    <name type="scientific">Paenibacillus qinlingensis</name>
    <dbReference type="NCBI Taxonomy" id="1837343"/>
    <lineage>
        <taxon>Bacteria</taxon>
        <taxon>Bacillati</taxon>
        <taxon>Bacillota</taxon>
        <taxon>Bacilli</taxon>
        <taxon>Bacillales</taxon>
        <taxon>Paenibacillaceae</taxon>
        <taxon>Paenibacillus</taxon>
    </lineage>
</organism>
<dbReference type="Gene3D" id="3.40.50.720">
    <property type="entry name" value="NAD(P)-binding Rossmann-like Domain"/>
    <property type="match status" value="1"/>
</dbReference>
<dbReference type="InterPro" id="IPR000683">
    <property type="entry name" value="Gfo/Idh/MocA-like_OxRdtase_N"/>
</dbReference>
<feature type="domain" description="Gfo/Idh/MocA-like oxidoreductase N-terminal" evidence="1">
    <location>
        <begin position="23"/>
        <end position="129"/>
    </location>
</feature>
<dbReference type="InterPro" id="IPR055170">
    <property type="entry name" value="GFO_IDH_MocA-like_dom"/>
</dbReference>
<dbReference type="EMBL" id="JAVDSB010000001">
    <property type="protein sequence ID" value="MDR6550070.1"/>
    <property type="molecule type" value="Genomic_DNA"/>
</dbReference>
<reference evidence="3 4" key="1">
    <citation type="submission" date="2023-07" db="EMBL/GenBank/DDBJ databases">
        <title>Sorghum-associated microbial communities from plants grown in Nebraska, USA.</title>
        <authorList>
            <person name="Schachtman D."/>
        </authorList>
    </citation>
    <scope>NUCLEOTIDE SEQUENCE [LARGE SCALE GENOMIC DNA]</scope>
    <source>
        <strain evidence="3 4">CC258</strain>
    </source>
</reference>
<dbReference type="PANTHER" id="PTHR43377">
    <property type="entry name" value="BILIVERDIN REDUCTASE A"/>
    <property type="match status" value="1"/>
</dbReference>